<keyword evidence="4 7" id="KW-1133">Transmembrane helix</keyword>
<evidence type="ECO:0000259" key="8">
    <source>
        <dbReference type="Pfam" id="PF09335"/>
    </source>
</evidence>
<dbReference type="EMBL" id="JALLPJ020000312">
    <property type="protein sequence ID" value="KAL3795680.1"/>
    <property type="molecule type" value="Genomic_DNA"/>
</dbReference>
<feature type="transmembrane region" description="Helical" evidence="7">
    <location>
        <begin position="232"/>
        <end position="252"/>
    </location>
</feature>
<keyword evidence="5 7" id="KW-0472">Membrane</keyword>
<dbReference type="AlphaFoldDB" id="A0ABD3Q5X4"/>
<dbReference type="InterPro" id="IPR015414">
    <property type="entry name" value="TMEM64"/>
</dbReference>
<protein>
    <recommendedName>
        <fullName evidence="8">VTT domain-containing protein</fullName>
    </recommendedName>
</protein>
<feature type="transmembrane region" description="Helical" evidence="7">
    <location>
        <begin position="142"/>
        <end position="168"/>
    </location>
</feature>
<dbReference type="InterPro" id="IPR032816">
    <property type="entry name" value="VTT_dom"/>
</dbReference>
<evidence type="ECO:0000313" key="10">
    <source>
        <dbReference type="Proteomes" id="UP001530400"/>
    </source>
</evidence>
<feature type="region of interest" description="Disordered" evidence="6">
    <location>
        <begin position="307"/>
        <end position="326"/>
    </location>
</feature>
<feature type="transmembrane region" description="Helical" evidence="7">
    <location>
        <begin position="264"/>
        <end position="284"/>
    </location>
</feature>
<evidence type="ECO:0000256" key="5">
    <source>
        <dbReference type="ARBA" id="ARBA00023136"/>
    </source>
</evidence>
<gene>
    <name evidence="9" type="ORF">ACHAWO_004265</name>
</gene>
<keyword evidence="2" id="KW-1003">Cell membrane</keyword>
<proteinExistence type="predicted"/>
<evidence type="ECO:0000313" key="9">
    <source>
        <dbReference type="EMBL" id="KAL3795680.1"/>
    </source>
</evidence>
<feature type="domain" description="VTT" evidence="8">
    <location>
        <begin position="123"/>
        <end position="249"/>
    </location>
</feature>
<keyword evidence="3 7" id="KW-0812">Transmembrane</keyword>
<evidence type="ECO:0000256" key="2">
    <source>
        <dbReference type="ARBA" id="ARBA00022475"/>
    </source>
</evidence>
<feature type="transmembrane region" description="Helical" evidence="7">
    <location>
        <begin position="104"/>
        <end position="130"/>
    </location>
</feature>
<comment type="caution">
    <text evidence="9">The sequence shown here is derived from an EMBL/GenBank/DDBJ whole genome shotgun (WGS) entry which is preliminary data.</text>
</comment>
<dbReference type="Proteomes" id="UP001530400">
    <property type="component" value="Unassembled WGS sequence"/>
</dbReference>
<dbReference type="Pfam" id="PF09335">
    <property type="entry name" value="VTT_dom"/>
    <property type="match status" value="1"/>
</dbReference>
<comment type="subcellular location">
    <subcellularLocation>
        <location evidence="1">Cell membrane</location>
        <topology evidence="1">Multi-pass membrane protein</topology>
    </subcellularLocation>
</comment>
<dbReference type="PANTHER" id="PTHR12677:SF59">
    <property type="entry name" value="GOLGI APPARATUS MEMBRANE PROTEIN TVP38-RELATED"/>
    <property type="match status" value="1"/>
</dbReference>
<sequence length="326" mass="35194">MLKKFKTNANVVSSPTPYDYDESSALTNHKYKRNHANNMTTLASCTDASLPKDDALSNSGSRIKKVLLSTAIISIVLFAIIDSQTNQYIKTAFESFLDWISTHLIPGMFALIAVYALATVTCIPGSILTIGSGFVYGNALGLAQGVAVASFVVFIGASCGAVLCFLIGRYLMRELVSERFVARYPIIKALDQSIKHQGLKIFTLLRLSPIVPFNIINYIGGVTAISFKDYSLALLGILPGTVLYCFIGASAGSLLETDDTMNGTFTYVGIGVGIVLGLLAVYLISIQAKKEFQSIVSLQEQETRELEEFGSDGSIHSNTEEPRVGV</sequence>
<name>A0ABD3Q5X4_9STRA</name>
<reference evidence="9 10" key="1">
    <citation type="submission" date="2024-10" db="EMBL/GenBank/DDBJ databases">
        <title>Updated reference genomes for cyclostephanoid diatoms.</title>
        <authorList>
            <person name="Roberts W.R."/>
            <person name="Alverson A.J."/>
        </authorList>
    </citation>
    <scope>NUCLEOTIDE SEQUENCE [LARGE SCALE GENOMIC DNA]</scope>
    <source>
        <strain evidence="9 10">AJA010-31</strain>
    </source>
</reference>
<evidence type="ECO:0000256" key="3">
    <source>
        <dbReference type="ARBA" id="ARBA00022692"/>
    </source>
</evidence>
<accession>A0ABD3Q5X4</accession>
<dbReference type="GO" id="GO:0005886">
    <property type="term" value="C:plasma membrane"/>
    <property type="evidence" value="ECO:0007669"/>
    <property type="project" value="UniProtKB-SubCell"/>
</dbReference>
<keyword evidence="10" id="KW-1185">Reference proteome</keyword>
<evidence type="ECO:0000256" key="4">
    <source>
        <dbReference type="ARBA" id="ARBA00022989"/>
    </source>
</evidence>
<dbReference type="PANTHER" id="PTHR12677">
    <property type="entry name" value="GOLGI APPARATUS MEMBRANE PROTEIN TVP38-RELATED"/>
    <property type="match status" value="1"/>
</dbReference>
<evidence type="ECO:0000256" key="7">
    <source>
        <dbReference type="SAM" id="Phobius"/>
    </source>
</evidence>
<organism evidence="9 10">
    <name type="scientific">Cyclotella atomus</name>
    <dbReference type="NCBI Taxonomy" id="382360"/>
    <lineage>
        <taxon>Eukaryota</taxon>
        <taxon>Sar</taxon>
        <taxon>Stramenopiles</taxon>
        <taxon>Ochrophyta</taxon>
        <taxon>Bacillariophyta</taxon>
        <taxon>Coscinodiscophyceae</taxon>
        <taxon>Thalassiosirophycidae</taxon>
        <taxon>Stephanodiscales</taxon>
        <taxon>Stephanodiscaceae</taxon>
        <taxon>Cyclotella</taxon>
    </lineage>
</organism>
<evidence type="ECO:0000256" key="1">
    <source>
        <dbReference type="ARBA" id="ARBA00004651"/>
    </source>
</evidence>
<evidence type="ECO:0000256" key="6">
    <source>
        <dbReference type="SAM" id="MobiDB-lite"/>
    </source>
</evidence>